<proteinExistence type="predicted"/>
<reference evidence="3 4" key="1">
    <citation type="submission" date="2025-04" db="UniProtKB">
        <authorList>
            <consortium name="RefSeq"/>
        </authorList>
    </citation>
    <scope>IDENTIFICATION</scope>
    <source>
        <strain evidence="3 4">OHB3-1</strain>
    </source>
</reference>
<sequence>MEQNPSRPSPARPTRRRRFAVDDGADLIDCSGKHCRSCTAGLIADCVAVCCCPCSVVSFLALALVKLPWMVGRRTLQHARKKWKMKSLRRRGEVDGGPAANTGGTPANRDEKMPEISPAFGGEQAETGNLSARFEAERIWLQLYQVGQLGFGRVSFTGNSSLN</sequence>
<dbReference type="Proteomes" id="UP000504603">
    <property type="component" value="Unplaced"/>
</dbReference>
<dbReference type="GeneID" id="111006530"/>
<dbReference type="OrthoDB" id="689054at2759"/>
<dbReference type="RefSeq" id="XP_022134220.1">
    <property type="nucleotide sequence ID" value="XM_022278528.1"/>
</dbReference>
<gene>
    <name evidence="3 4" type="primary">LOC111006530</name>
</gene>
<evidence type="ECO:0000313" key="3">
    <source>
        <dbReference type="RefSeq" id="XP_022134219.1"/>
    </source>
</evidence>
<keyword evidence="2" id="KW-1185">Reference proteome</keyword>
<feature type="region of interest" description="Disordered" evidence="1">
    <location>
        <begin position="87"/>
        <end position="121"/>
    </location>
</feature>
<dbReference type="AlphaFoldDB" id="A0A6J1BXL5"/>
<evidence type="ECO:0000313" key="4">
    <source>
        <dbReference type="RefSeq" id="XP_022134220.1"/>
    </source>
</evidence>
<feature type="compositionally biased region" description="Low complexity" evidence="1">
    <location>
        <begin position="96"/>
        <end position="107"/>
    </location>
</feature>
<dbReference type="RefSeq" id="XP_022134219.1">
    <property type="nucleotide sequence ID" value="XM_022278527.1"/>
</dbReference>
<accession>A0A6J1BXL5</accession>
<dbReference type="PANTHER" id="PTHR33264">
    <property type="entry name" value="EXPRESSED PROTEIN"/>
    <property type="match status" value="1"/>
</dbReference>
<evidence type="ECO:0000256" key="1">
    <source>
        <dbReference type="SAM" id="MobiDB-lite"/>
    </source>
</evidence>
<evidence type="ECO:0000313" key="2">
    <source>
        <dbReference type="Proteomes" id="UP000504603"/>
    </source>
</evidence>
<name>A0A6J1BXL5_MOMCH</name>
<organism evidence="2 4">
    <name type="scientific">Momordica charantia</name>
    <name type="common">Bitter gourd</name>
    <name type="synonym">Balsam pear</name>
    <dbReference type="NCBI Taxonomy" id="3673"/>
    <lineage>
        <taxon>Eukaryota</taxon>
        <taxon>Viridiplantae</taxon>
        <taxon>Streptophyta</taxon>
        <taxon>Embryophyta</taxon>
        <taxon>Tracheophyta</taxon>
        <taxon>Spermatophyta</taxon>
        <taxon>Magnoliopsida</taxon>
        <taxon>eudicotyledons</taxon>
        <taxon>Gunneridae</taxon>
        <taxon>Pentapetalae</taxon>
        <taxon>rosids</taxon>
        <taxon>fabids</taxon>
        <taxon>Cucurbitales</taxon>
        <taxon>Cucurbitaceae</taxon>
        <taxon>Momordiceae</taxon>
        <taxon>Momordica</taxon>
    </lineage>
</organism>
<protein>
    <submittedName>
        <fullName evidence="3 4">Uncharacterized protein LOC111006530</fullName>
    </submittedName>
</protein>
<dbReference type="KEGG" id="mcha:111006530"/>
<dbReference type="PANTHER" id="PTHR33264:SF6">
    <property type="entry name" value="OS01G0638800 PROTEIN"/>
    <property type="match status" value="1"/>
</dbReference>